<proteinExistence type="inferred from homology"/>
<dbReference type="PANTHER" id="PTHR21461:SF40">
    <property type="entry name" value="GLYCOSYLTRANSFERASE FAMILY 92 PROTEIN"/>
    <property type="match status" value="1"/>
</dbReference>
<dbReference type="PANTHER" id="PTHR21461">
    <property type="entry name" value="GLYCOSYLTRANSFERASE FAMILY 92 PROTEIN"/>
    <property type="match status" value="1"/>
</dbReference>
<evidence type="ECO:0000256" key="5">
    <source>
        <dbReference type="ARBA" id="ARBA00022692"/>
    </source>
</evidence>
<evidence type="ECO:0000256" key="1">
    <source>
        <dbReference type="ARBA" id="ARBA00004167"/>
    </source>
</evidence>
<accession>A0A183TVA0</accession>
<keyword evidence="5" id="KW-0812">Transmembrane</keyword>
<evidence type="ECO:0000256" key="7">
    <source>
        <dbReference type="ARBA" id="ARBA00023136"/>
    </source>
</evidence>
<dbReference type="GO" id="GO:0016757">
    <property type="term" value="F:glycosyltransferase activity"/>
    <property type="evidence" value="ECO:0007669"/>
    <property type="project" value="UniProtKB-UniRule"/>
</dbReference>
<name>A0A183TVA0_TOXCA</name>
<reference evidence="11" key="1">
    <citation type="submission" date="2016-06" db="UniProtKB">
        <authorList>
            <consortium name="WormBaseParasite"/>
        </authorList>
    </citation>
    <scope>IDENTIFICATION</scope>
</reference>
<dbReference type="Pfam" id="PF01697">
    <property type="entry name" value="Glyco_transf_92"/>
    <property type="match status" value="1"/>
</dbReference>
<evidence type="ECO:0000313" key="10">
    <source>
        <dbReference type="Proteomes" id="UP000050794"/>
    </source>
</evidence>
<keyword evidence="7" id="KW-0472">Membrane</keyword>
<evidence type="ECO:0000256" key="4">
    <source>
        <dbReference type="ARBA" id="ARBA00022679"/>
    </source>
</evidence>
<comment type="subcellular location">
    <subcellularLocation>
        <location evidence="1">Membrane</location>
        <topology evidence="1">Single-pass membrane protein</topology>
    </subcellularLocation>
</comment>
<keyword evidence="4 8" id="KW-0808">Transferase</keyword>
<dbReference type="WBParaSite" id="TCNE_0000016901-mRNA-1">
    <property type="protein sequence ID" value="TCNE_0000016901-mRNA-1"/>
    <property type="gene ID" value="TCNE_0000016901"/>
</dbReference>
<evidence type="ECO:0000256" key="2">
    <source>
        <dbReference type="ARBA" id="ARBA00007647"/>
    </source>
</evidence>
<keyword evidence="6" id="KW-1133">Transmembrane helix</keyword>
<protein>
    <recommendedName>
        <fullName evidence="8">Glycosyltransferase family 92 protein</fullName>
        <ecNumber evidence="8">2.4.1.-</ecNumber>
    </recommendedName>
</protein>
<sequence>MQDNTVAVRVCMTTVPKATRIRFGRNSEIALTLSINDSVLRAQGRTEYVSLFDLDEIIVLRSNLTLLQNLDSAITDDRNIAAFIFRSSWGIFDDDTRSVTHPSEITFDSLRNISLENWVRAAGTKSKLIVRPEGVKVSAVHVYNVMEGSEYKGFTIDPAMGQIFHLGNCVLRQLLKFSSGASDIFHYENFKFEIVARCSI</sequence>
<comment type="similarity">
    <text evidence="2 8">Belongs to the glycosyltransferase 92 family.</text>
</comment>
<evidence type="ECO:0000313" key="11">
    <source>
        <dbReference type="WBParaSite" id="TCNE_0000016901-mRNA-1"/>
    </source>
</evidence>
<organism evidence="10 11">
    <name type="scientific">Toxocara canis</name>
    <name type="common">Canine roundworm</name>
    <dbReference type="NCBI Taxonomy" id="6265"/>
    <lineage>
        <taxon>Eukaryota</taxon>
        <taxon>Metazoa</taxon>
        <taxon>Ecdysozoa</taxon>
        <taxon>Nematoda</taxon>
        <taxon>Chromadorea</taxon>
        <taxon>Rhabditida</taxon>
        <taxon>Spirurina</taxon>
        <taxon>Ascaridomorpha</taxon>
        <taxon>Ascaridoidea</taxon>
        <taxon>Toxocaridae</taxon>
        <taxon>Toxocara</taxon>
    </lineage>
</organism>
<evidence type="ECO:0000313" key="9">
    <source>
        <dbReference type="EMBL" id="VDM23757.1"/>
    </source>
</evidence>
<dbReference type="EC" id="2.4.1.-" evidence="8"/>
<dbReference type="Proteomes" id="UP000050794">
    <property type="component" value="Unassembled WGS sequence"/>
</dbReference>
<gene>
    <name evidence="9" type="ORF">TCNE_LOCUS170</name>
</gene>
<evidence type="ECO:0000256" key="3">
    <source>
        <dbReference type="ARBA" id="ARBA00022676"/>
    </source>
</evidence>
<keyword evidence="10" id="KW-1185">Reference proteome</keyword>
<dbReference type="AlphaFoldDB" id="A0A183TVA0"/>
<keyword evidence="3 8" id="KW-0328">Glycosyltransferase</keyword>
<reference evidence="9 10" key="2">
    <citation type="submission" date="2018-11" db="EMBL/GenBank/DDBJ databases">
        <authorList>
            <consortium name="Pathogen Informatics"/>
        </authorList>
    </citation>
    <scope>NUCLEOTIDE SEQUENCE [LARGE SCALE GENOMIC DNA]</scope>
</reference>
<dbReference type="InterPro" id="IPR008166">
    <property type="entry name" value="Glyco_transf_92"/>
</dbReference>
<dbReference type="GO" id="GO:0016020">
    <property type="term" value="C:membrane"/>
    <property type="evidence" value="ECO:0007669"/>
    <property type="project" value="UniProtKB-SubCell"/>
</dbReference>
<dbReference type="EMBL" id="UYWY01000057">
    <property type="protein sequence ID" value="VDM23757.1"/>
    <property type="molecule type" value="Genomic_DNA"/>
</dbReference>
<evidence type="ECO:0000256" key="6">
    <source>
        <dbReference type="ARBA" id="ARBA00022989"/>
    </source>
</evidence>
<dbReference type="GO" id="GO:0005737">
    <property type="term" value="C:cytoplasm"/>
    <property type="evidence" value="ECO:0007669"/>
    <property type="project" value="TreeGrafter"/>
</dbReference>
<evidence type="ECO:0000256" key="8">
    <source>
        <dbReference type="RuleBase" id="RU366017"/>
    </source>
</evidence>